<keyword evidence="5" id="KW-1133">Transmembrane helix</keyword>
<evidence type="ECO:0000313" key="8">
    <source>
        <dbReference type="Proteomes" id="UP000001025"/>
    </source>
</evidence>
<evidence type="ECO:0000313" key="7">
    <source>
        <dbReference type="EMBL" id="CAD77537.1"/>
    </source>
</evidence>
<dbReference type="InterPro" id="IPR008979">
    <property type="entry name" value="Galactose-bd-like_sf"/>
</dbReference>
<organism evidence="7 8">
    <name type="scientific">Rhodopirellula baltica (strain DSM 10527 / NCIMB 13988 / SH1)</name>
    <dbReference type="NCBI Taxonomy" id="243090"/>
    <lineage>
        <taxon>Bacteria</taxon>
        <taxon>Pseudomonadati</taxon>
        <taxon>Planctomycetota</taxon>
        <taxon>Planctomycetia</taxon>
        <taxon>Pirellulales</taxon>
        <taxon>Pirellulaceae</taxon>
        <taxon>Rhodopirellula</taxon>
    </lineage>
</organism>
<keyword evidence="1 4" id="KW-0349">Heme</keyword>
<dbReference type="OrthoDB" id="228131at2"/>
<accession>Q7UIS5</accession>
<gene>
    <name evidence="7" type="ordered locus">RB12351</name>
</gene>
<reference evidence="7 8" key="1">
    <citation type="journal article" date="2003" name="Proc. Natl. Acad. Sci. U.S.A.">
        <title>Complete genome sequence of the marine planctomycete Pirellula sp. strain 1.</title>
        <authorList>
            <person name="Gloeckner F.O."/>
            <person name="Kube M."/>
            <person name="Bauer M."/>
            <person name="Teeling H."/>
            <person name="Lombardot T."/>
            <person name="Ludwig W."/>
            <person name="Gade D."/>
            <person name="Beck A."/>
            <person name="Borzym K."/>
            <person name="Heitmann K."/>
            <person name="Rabus R."/>
            <person name="Schlesner H."/>
            <person name="Amann R."/>
            <person name="Reinhardt R."/>
        </authorList>
    </citation>
    <scope>NUCLEOTIDE SEQUENCE [LARGE SCALE GENOMIC DNA]</scope>
    <source>
        <strain evidence="8">DSM 10527 / NCIMB 13988 / SH1</strain>
    </source>
</reference>
<proteinExistence type="predicted"/>
<dbReference type="InterPro" id="IPR011042">
    <property type="entry name" value="6-blade_b-propeller_TolB-like"/>
</dbReference>
<keyword evidence="5" id="KW-0472">Membrane</keyword>
<dbReference type="InterPro" id="IPR055557">
    <property type="entry name" value="DUF7133"/>
</dbReference>
<dbReference type="EMBL" id="BX294154">
    <property type="protein sequence ID" value="CAD77537.1"/>
    <property type="molecule type" value="Genomic_DNA"/>
</dbReference>
<dbReference type="GO" id="GO:0009055">
    <property type="term" value="F:electron transfer activity"/>
    <property type="evidence" value="ECO:0007669"/>
    <property type="project" value="InterPro"/>
</dbReference>
<evidence type="ECO:0000256" key="3">
    <source>
        <dbReference type="ARBA" id="ARBA00023004"/>
    </source>
</evidence>
<dbReference type="InterPro" id="IPR013427">
    <property type="entry name" value="Haem-bd_dom_put"/>
</dbReference>
<dbReference type="InParanoid" id="Q7UIS5"/>
<dbReference type="Proteomes" id="UP000001025">
    <property type="component" value="Chromosome"/>
</dbReference>
<dbReference type="PANTHER" id="PTHR33546:SF1">
    <property type="entry name" value="LARGE, MULTIFUNCTIONAL SECRETED PROTEIN"/>
    <property type="match status" value="1"/>
</dbReference>
<dbReference type="Pfam" id="PF23500">
    <property type="entry name" value="DUF7133"/>
    <property type="match status" value="1"/>
</dbReference>
<dbReference type="EnsemblBacteria" id="CAD77537">
    <property type="protein sequence ID" value="CAD77537"/>
    <property type="gene ID" value="RB12351"/>
</dbReference>
<dbReference type="PROSITE" id="PS51007">
    <property type="entry name" value="CYTC"/>
    <property type="match status" value="1"/>
</dbReference>
<dbReference type="KEGG" id="rba:RB12351"/>
<dbReference type="Gene3D" id="1.10.760.10">
    <property type="entry name" value="Cytochrome c-like domain"/>
    <property type="match status" value="1"/>
</dbReference>
<dbReference type="InterPro" id="IPR011041">
    <property type="entry name" value="Quinoprot_gluc/sorb_DH_b-prop"/>
</dbReference>
<evidence type="ECO:0000256" key="5">
    <source>
        <dbReference type="SAM" id="Phobius"/>
    </source>
</evidence>
<dbReference type="STRING" id="243090.RB12351"/>
<evidence type="ECO:0000256" key="4">
    <source>
        <dbReference type="PROSITE-ProRule" id="PRU00433"/>
    </source>
</evidence>
<evidence type="ECO:0000256" key="1">
    <source>
        <dbReference type="ARBA" id="ARBA00022617"/>
    </source>
</evidence>
<evidence type="ECO:0000256" key="2">
    <source>
        <dbReference type="ARBA" id="ARBA00022723"/>
    </source>
</evidence>
<dbReference type="NCBIfam" id="TIGR02604">
    <property type="entry name" value="Piru_Ver_Nterm"/>
    <property type="match status" value="1"/>
</dbReference>
<feature type="domain" description="Cytochrome c" evidence="6">
    <location>
        <begin position="1028"/>
        <end position="1162"/>
    </location>
</feature>
<keyword evidence="3 4" id="KW-0408">Iron</keyword>
<dbReference type="PANTHER" id="PTHR33546">
    <property type="entry name" value="LARGE, MULTIFUNCTIONAL SECRETED PROTEIN-RELATED"/>
    <property type="match status" value="1"/>
</dbReference>
<dbReference type="GO" id="GO:0016788">
    <property type="term" value="F:hydrolase activity, acting on ester bonds"/>
    <property type="evidence" value="ECO:0007669"/>
    <property type="project" value="UniProtKB-ARBA"/>
</dbReference>
<dbReference type="eggNOG" id="COG2010">
    <property type="taxonomic scope" value="Bacteria"/>
</dbReference>
<dbReference type="InterPro" id="IPR036514">
    <property type="entry name" value="SGNH_hydro_sf"/>
</dbReference>
<sequence length="1321" mass="148218">MARESVKILYDTKALRFSFRKLTSPASIPPFFLAFCMRFMKSFAFPRSRSTRQAKLVPTEQSVASQAQMVPPRGVLLLSFVAFSLTLAGLNVAAMDPSKLPAKTRLALVGNGTAQRMSLYGHLETMLHLRTSDNPLVVRNFGWPTDEVSKQQRPGNYTVIDDPFKVFAPQAFLCFFGMNESFAGDDMEQIAKFEADYHAYLDELAKQFGSDGRPVQFALVTPIAFEPSGNPLQPDGSLHNRYLTAYADAVKRVGKQRELTVVDVFTPTAELFQQQIGCQFTTNGMHLNEAGDEAVSLLIDAALFDGAGPAVGAERFEAMRQVVNDKAWLHQQDYRMLNGWYVYGGRRTWDTETFPGEFQKIRKMVAVRDQHLWDMSAGRDVPDEVDDSKTGEVFIPETMFGSRDDSFREMREPKTLEYPTPEQSISQMEIPDGFEVECFASEKEFPELANPTQIAFDQRGRLWVSCMVNYPQWLPGSSRPSDRLLIFEDTDGDGKADKCKPFYDKLICPTGFEFYKDGVLVIDEPHILFLRDTDGDDVADEVTHVLDGIGTDDTHHAMGAWEYSNGGRLHMQEGIAMSTTVETPWGPVREAGASGSYVWDLESLRLTHFRTPGQYNPWCLVFDQHGNGIIGDGTNAQHHWTNALSGGDVRSRKTLEPIFNNHGIRPAAGNEILHSRQFPEEFRNRLIYACVINMHGMPAFEIRDQDDEAGLTGERTDDLLVSTDMFFRPVDPKIGPDGALWFGDWCNALIGHMQYSQRDPNRDHEHGRIYRMRHKERPLLDVVTQSDLPTIEVMDQLLAFETRTRYRARRALLSRPAEEVVAASKLWLQDNPAAEAALEILWVQEAFHNVDLDLARKVLAEGNFQQRAAATHVVGNEWRFLSGNEQANSSDQIELSVDLPFVQFLLEAGRDDHARVRLESLRAASLMDHPVGVRVALAGIDRPADKWIQYVLEHTMSALSKHWDGDSVEIQELIASLPAKAAEYLKEYKIATGPGAEVYRPLKILADVDAKQEDQLVALQQVVAASRGNAETGAKVFERVCSACHLHGKLGKAFGPELTDIGERMTKEHIIRSIVWPNEEIAKGYETVMILTYDGEAIGGFILKEDEETISLGIADGKTKVIDKEEIEIRKPMKASSMPEGLTETVAPSEFLDLLAFLGGEWIATNPNTDYPLRKDGNLIEVTRDSMISVPGDWPAVWNREAEHLFSGEGVRKDRFAVHSKQPATDPAVILRLANPAELVRGTITNRRDEEFHDRAKGLAVWTSNDGKDWTRVWKSESPQAEWKVELPEGTVAKYIKIGLEGTGIFHIDRAVFFGRPAKGK</sequence>
<evidence type="ECO:0000259" key="6">
    <source>
        <dbReference type="PROSITE" id="PS51007"/>
    </source>
</evidence>
<dbReference type="InterPro" id="IPR036909">
    <property type="entry name" value="Cyt_c-like_dom_sf"/>
</dbReference>
<dbReference type="CDD" id="cd01834">
    <property type="entry name" value="SGNH_hydrolase_like_2"/>
    <property type="match status" value="1"/>
</dbReference>
<feature type="transmembrane region" description="Helical" evidence="5">
    <location>
        <begin position="75"/>
        <end position="95"/>
    </location>
</feature>
<dbReference type="Gene3D" id="3.40.50.1110">
    <property type="entry name" value="SGNH hydrolase"/>
    <property type="match status" value="1"/>
</dbReference>
<dbReference type="PATRIC" id="fig|243090.15.peg.5969"/>
<keyword evidence="8" id="KW-1185">Reference proteome</keyword>
<dbReference type="InterPro" id="IPR009056">
    <property type="entry name" value="Cyt_c-like_dom"/>
</dbReference>
<dbReference type="SUPFAM" id="SSF49785">
    <property type="entry name" value="Galactose-binding domain-like"/>
    <property type="match status" value="1"/>
</dbReference>
<dbReference type="SUPFAM" id="SSF46626">
    <property type="entry name" value="Cytochrome c"/>
    <property type="match status" value="1"/>
</dbReference>
<dbReference type="SUPFAM" id="SSF52266">
    <property type="entry name" value="SGNH hydrolase"/>
    <property type="match status" value="1"/>
</dbReference>
<keyword evidence="2 4" id="KW-0479">Metal-binding</keyword>
<keyword evidence="5" id="KW-0812">Transmembrane</keyword>
<dbReference type="GO" id="GO:0020037">
    <property type="term" value="F:heme binding"/>
    <property type="evidence" value="ECO:0007669"/>
    <property type="project" value="InterPro"/>
</dbReference>
<dbReference type="GO" id="GO:0046872">
    <property type="term" value="F:metal ion binding"/>
    <property type="evidence" value="ECO:0007669"/>
    <property type="project" value="UniProtKB-KW"/>
</dbReference>
<dbReference type="Gene3D" id="2.60.120.260">
    <property type="entry name" value="Galactose-binding domain-like"/>
    <property type="match status" value="1"/>
</dbReference>
<dbReference type="HOGENOM" id="CLU_003805_0_0_0"/>
<dbReference type="NCBIfam" id="TIGR02603">
    <property type="entry name" value="CxxCH_TIGR02603"/>
    <property type="match status" value="1"/>
</dbReference>
<dbReference type="Gene3D" id="2.120.10.30">
    <property type="entry name" value="TolB, C-terminal domain"/>
    <property type="match status" value="1"/>
</dbReference>
<protein>
    <submittedName>
        <fullName evidence="7">Similar to c-type cytochrome</fullName>
    </submittedName>
</protein>
<dbReference type="SUPFAM" id="SSF50952">
    <property type="entry name" value="Soluble quinoprotein glucose dehydrogenase"/>
    <property type="match status" value="1"/>
</dbReference>
<dbReference type="InterPro" id="IPR013428">
    <property type="entry name" value="Membrane-bound_put_N"/>
</dbReference>
<name>Q7UIS5_RHOBA</name>